<dbReference type="EMBL" id="RJKL01000001">
    <property type="protein sequence ID" value="ROP27943.1"/>
    <property type="molecule type" value="Genomic_DNA"/>
</dbReference>
<comment type="similarity">
    <text evidence="1">Belongs to the GppA/Ppx family.</text>
</comment>
<dbReference type="InterPro" id="IPR003695">
    <property type="entry name" value="Ppx_GppA_N"/>
</dbReference>
<evidence type="ECO:0000256" key="2">
    <source>
        <dbReference type="ARBA" id="ARBA00022801"/>
    </source>
</evidence>
<dbReference type="Proteomes" id="UP000271683">
    <property type="component" value="Unassembled WGS sequence"/>
</dbReference>
<dbReference type="SUPFAM" id="SSF53067">
    <property type="entry name" value="Actin-like ATPase domain"/>
    <property type="match status" value="2"/>
</dbReference>
<dbReference type="CDD" id="cd24056">
    <property type="entry name" value="ASKHA_NBD_MtPPX1-like"/>
    <property type="match status" value="1"/>
</dbReference>
<reference evidence="4 5" key="1">
    <citation type="submission" date="2018-11" db="EMBL/GenBank/DDBJ databases">
        <title>Sequencing the genomes of 1000 actinobacteria strains.</title>
        <authorList>
            <person name="Klenk H.-P."/>
        </authorList>
    </citation>
    <scope>NUCLEOTIDE SEQUENCE [LARGE SCALE GENOMIC DNA]</scope>
    <source>
        <strain evidence="4 5">DSM 43634</strain>
    </source>
</reference>
<evidence type="ECO:0000313" key="4">
    <source>
        <dbReference type="EMBL" id="ROP27943.1"/>
    </source>
</evidence>
<accession>A0A3N1GCF7</accession>
<comment type="caution">
    <text evidence="4">The sequence shown here is derived from an EMBL/GenBank/DDBJ whole genome shotgun (WGS) entry which is preliminary data.</text>
</comment>
<dbReference type="Gene3D" id="3.30.420.40">
    <property type="match status" value="1"/>
</dbReference>
<dbReference type="Gene3D" id="3.30.420.150">
    <property type="entry name" value="Exopolyphosphatase. Domain 2"/>
    <property type="match status" value="1"/>
</dbReference>
<proteinExistence type="inferred from homology"/>
<dbReference type="PANTHER" id="PTHR30005:SF0">
    <property type="entry name" value="RETROGRADE REGULATION PROTEIN 2"/>
    <property type="match status" value="1"/>
</dbReference>
<dbReference type="InterPro" id="IPR050273">
    <property type="entry name" value="GppA/Ppx_hydrolase"/>
</dbReference>
<dbReference type="PANTHER" id="PTHR30005">
    <property type="entry name" value="EXOPOLYPHOSPHATASE"/>
    <property type="match status" value="1"/>
</dbReference>
<evidence type="ECO:0000313" key="5">
    <source>
        <dbReference type="Proteomes" id="UP000271683"/>
    </source>
</evidence>
<evidence type="ECO:0000256" key="1">
    <source>
        <dbReference type="ARBA" id="ARBA00007125"/>
    </source>
</evidence>
<gene>
    <name evidence="4" type="ORF">EDD30_0642</name>
</gene>
<organism evidence="4 5">
    <name type="scientific">Couchioplanes caeruleus</name>
    <dbReference type="NCBI Taxonomy" id="56438"/>
    <lineage>
        <taxon>Bacteria</taxon>
        <taxon>Bacillati</taxon>
        <taxon>Actinomycetota</taxon>
        <taxon>Actinomycetes</taxon>
        <taxon>Micromonosporales</taxon>
        <taxon>Micromonosporaceae</taxon>
        <taxon>Couchioplanes</taxon>
    </lineage>
</organism>
<name>A0A3N1GCF7_9ACTN</name>
<dbReference type="FunFam" id="3.30.420.150:FF:000006">
    <property type="entry name" value="Ppx/GppA family phosphatase"/>
    <property type="match status" value="1"/>
</dbReference>
<dbReference type="GO" id="GO:0016462">
    <property type="term" value="F:pyrophosphatase activity"/>
    <property type="evidence" value="ECO:0007669"/>
    <property type="project" value="TreeGrafter"/>
</dbReference>
<evidence type="ECO:0000259" key="3">
    <source>
        <dbReference type="Pfam" id="PF02541"/>
    </source>
</evidence>
<keyword evidence="2" id="KW-0378">Hydrolase</keyword>
<dbReference type="Pfam" id="PF02541">
    <property type="entry name" value="Ppx-GppA"/>
    <property type="match status" value="1"/>
</dbReference>
<dbReference type="InterPro" id="IPR043129">
    <property type="entry name" value="ATPase_NBD"/>
</dbReference>
<feature type="domain" description="Ppx/GppA phosphatase N-terminal" evidence="3">
    <location>
        <begin position="29"/>
        <end position="313"/>
    </location>
</feature>
<protein>
    <submittedName>
        <fullName evidence="4">Exopolyphosphatase/guanosine-5'-triphosphate, 3'-diphosphate pyrophosphatase</fullName>
    </submittedName>
</protein>
<dbReference type="AlphaFoldDB" id="A0A3N1GCF7"/>
<sequence length="339" mass="37086">MWPAGCGGVMRQAVLDVGSNTVNLLVTEADGGLPLPAHTWKLRTRLAERLAPDGTVAGSGCRRLVDAVARAAEEMRRARVECYFAYATASVRDAPNRERVLDEVERHTGIRLGTLTGLEEAQLTFLAARRWLGWSAGPMLLLDIGGGTLEVAFGRDRLPDSALSLPLGAGRLTREFLRDGDPPSARSVHHLRRHVRERVREIAARGSWESPRTAVAASKTFQQLARLTGSPPLRRGPFVARELRRQALRPWIDRLAAIAAADRQRLPGVSAHRAGQILAGAVVGYEVMRGLDVPAVRICPWGLREGILLRRLESSPPEPAGVTWRRWPMPPAAEAGARH</sequence>